<keyword evidence="9" id="KW-0472">Membrane</keyword>
<feature type="region of interest" description="Disordered" evidence="8">
    <location>
        <begin position="332"/>
        <end position="357"/>
    </location>
</feature>
<dbReference type="PANTHER" id="PTHR43289">
    <property type="entry name" value="MITOGEN-ACTIVATED PROTEIN KINASE KINASE KINASE 20-RELATED"/>
    <property type="match status" value="1"/>
</dbReference>
<evidence type="ECO:0000259" key="10">
    <source>
        <dbReference type="PROSITE" id="PS50011"/>
    </source>
</evidence>
<dbReference type="InterPro" id="IPR000719">
    <property type="entry name" value="Prot_kinase_dom"/>
</dbReference>
<feature type="compositionally biased region" description="Low complexity" evidence="8">
    <location>
        <begin position="496"/>
        <end position="506"/>
    </location>
</feature>
<dbReference type="InterPro" id="IPR003961">
    <property type="entry name" value="FN3_dom"/>
</dbReference>
<organism evidence="12 13">
    <name type="scientific">Streptacidiphilus fuscans</name>
    <dbReference type="NCBI Taxonomy" id="2789292"/>
    <lineage>
        <taxon>Bacteria</taxon>
        <taxon>Bacillati</taxon>
        <taxon>Actinomycetota</taxon>
        <taxon>Actinomycetes</taxon>
        <taxon>Kitasatosporales</taxon>
        <taxon>Streptomycetaceae</taxon>
        <taxon>Streptacidiphilus</taxon>
    </lineage>
</organism>
<dbReference type="InterPro" id="IPR013783">
    <property type="entry name" value="Ig-like_fold"/>
</dbReference>
<keyword evidence="6" id="KW-0119">Carbohydrate metabolism</keyword>
<dbReference type="InterPro" id="IPR011009">
    <property type="entry name" value="Kinase-like_dom_sf"/>
</dbReference>
<dbReference type="SUPFAM" id="SSF56112">
    <property type="entry name" value="Protein kinase-like (PK-like)"/>
    <property type="match status" value="1"/>
</dbReference>
<dbReference type="CDD" id="cd14014">
    <property type="entry name" value="STKc_PknB_like"/>
    <property type="match status" value="1"/>
</dbReference>
<dbReference type="SUPFAM" id="SSF49265">
    <property type="entry name" value="Fibronectin type III"/>
    <property type="match status" value="1"/>
</dbReference>
<dbReference type="GO" id="GO:0004674">
    <property type="term" value="F:protein serine/threonine kinase activity"/>
    <property type="evidence" value="ECO:0007669"/>
    <property type="project" value="TreeGrafter"/>
</dbReference>
<feature type="region of interest" description="Disordered" evidence="8">
    <location>
        <begin position="1"/>
        <end position="26"/>
    </location>
</feature>
<dbReference type="InterPro" id="IPR017441">
    <property type="entry name" value="Protein_kinase_ATP_BS"/>
</dbReference>
<keyword evidence="9" id="KW-0812">Transmembrane</keyword>
<dbReference type="AlphaFoldDB" id="A0A931AXZ4"/>
<comment type="caution">
    <text evidence="12">The sequence shown here is derived from an EMBL/GenBank/DDBJ whole genome shotgun (WGS) entry which is preliminary data.</text>
</comment>
<feature type="transmembrane region" description="Helical" evidence="9">
    <location>
        <begin position="363"/>
        <end position="383"/>
    </location>
</feature>
<evidence type="ECO:0000256" key="3">
    <source>
        <dbReference type="ARBA" id="ARBA00022777"/>
    </source>
</evidence>
<protein>
    <submittedName>
        <fullName evidence="12">Protein kinase</fullName>
    </submittedName>
</protein>
<sequence length="605" mass="61760">MAETGNGSERFDLTGSGATPLGDEDPRKVGSIPLLGRLGSGGMGRVYLGVVDGRYAAIKQVLPAFAEDGDFLRHFGHELDNLARLPKDVSAELLASDREARPPWFATAYIPGMTLAQTLDLHGGPLSVPMLWLLLREAAAGLKAVHALDMVHRDLKPSNVMLTEQGVTLIDFGVARAADQSRLTRTGVMMGTPAYMSPEQANAVKNLSGATDVWALGAMLAYAAAGEPPFGDGSGVDLLYRIVHTEPDLTRIRELNSELAEVVAACLDKNPQARPSAERLYELGRQKCGAPKPGWPQEVMGVLAQRSAFAGTDAPTMALAEEAVPAAPAVSAAPAASPAPSGGTPIVLGGAPQAEQPRRRRRVLFTVVPILVAAGATATVALLPNFSPFSIANGPDPKGSGTTVQVTTGTSNSASPSASGSGTPSSHASASASASSGTSPTAKPSSTGGGSTGSASAGTTGGSTSGNTGTGGTNGATNGGGSGGNTGGTSGGSTGGSTRPPSGSAPGTVTHWSAYFQGFYVGYAQIPILVSWNHVSGATSYDIRYTNDGAGNRSDRTDRVIPVGNASSYTIDSQYSGDNICIWLRADNSYGDSPWSQSICTQTPE</sequence>
<evidence type="ECO:0000313" key="13">
    <source>
        <dbReference type="Proteomes" id="UP000657385"/>
    </source>
</evidence>
<keyword evidence="2 7" id="KW-0547">Nucleotide-binding</keyword>
<keyword evidence="3 12" id="KW-0418">Kinase</keyword>
<feature type="domain" description="Protein kinase" evidence="10">
    <location>
        <begin position="32"/>
        <end position="300"/>
    </location>
</feature>
<keyword evidence="5" id="KW-0378">Hydrolase</keyword>
<dbReference type="GO" id="GO:0016798">
    <property type="term" value="F:hydrolase activity, acting on glycosyl bonds"/>
    <property type="evidence" value="ECO:0007669"/>
    <property type="project" value="UniProtKB-KW"/>
</dbReference>
<dbReference type="PROSITE" id="PS50853">
    <property type="entry name" value="FN3"/>
    <property type="match status" value="1"/>
</dbReference>
<dbReference type="Pfam" id="PF00069">
    <property type="entry name" value="Pkinase"/>
    <property type="match status" value="1"/>
</dbReference>
<dbReference type="InterPro" id="IPR008271">
    <property type="entry name" value="Ser/Thr_kinase_AS"/>
</dbReference>
<evidence type="ECO:0000256" key="5">
    <source>
        <dbReference type="ARBA" id="ARBA00023295"/>
    </source>
</evidence>
<feature type="region of interest" description="Disordered" evidence="8">
    <location>
        <begin position="394"/>
        <end position="506"/>
    </location>
</feature>
<accession>A0A931AXZ4</accession>
<dbReference type="SMART" id="SM00220">
    <property type="entry name" value="S_TKc"/>
    <property type="match status" value="1"/>
</dbReference>
<keyword evidence="6" id="KW-0624">Polysaccharide degradation</keyword>
<evidence type="ECO:0000256" key="6">
    <source>
        <dbReference type="ARBA" id="ARBA00023326"/>
    </source>
</evidence>
<dbReference type="EMBL" id="JADPRT010000001">
    <property type="protein sequence ID" value="MBF9066791.1"/>
    <property type="molecule type" value="Genomic_DNA"/>
</dbReference>
<feature type="domain" description="Fibronectin type-III" evidence="11">
    <location>
        <begin position="505"/>
        <end position="605"/>
    </location>
</feature>
<dbReference type="Gene3D" id="2.60.40.10">
    <property type="entry name" value="Immunoglobulins"/>
    <property type="match status" value="1"/>
</dbReference>
<keyword evidence="9" id="KW-1133">Transmembrane helix</keyword>
<keyword evidence="4 7" id="KW-0067">ATP-binding</keyword>
<evidence type="ECO:0000256" key="2">
    <source>
        <dbReference type="ARBA" id="ARBA00022741"/>
    </source>
</evidence>
<gene>
    <name evidence="12" type="ORF">I2501_01905</name>
</gene>
<dbReference type="Proteomes" id="UP000657385">
    <property type="component" value="Unassembled WGS sequence"/>
</dbReference>
<evidence type="ECO:0000256" key="9">
    <source>
        <dbReference type="SAM" id="Phobius"/>
    </source>
</evidence>
<dbReference type="RefSeq" id="WP_196191971.1">
    <property type="nucleotide sequence ID" value="NZ_JADPRT010000001.1"/>
</dbReference>
<dbReference type="PROSITE" id="PS00107">
    <property type="entry name" value="PROTEIN_KINASE_ATP"/>
    <property type="match status" value="1"/>
</dbReference>
<feature type="binding site" evidence="7">
    <location>
        <position position="59"/>
    </location>
    <ligand>
        <name>ATP</name>
        <dbReference type="ChEBI" id="CHEBI:30616"/>
    </ligand>
</feature>
<dbReference type="Gene3D" id="1.10.510.10">
    <property type="entry name" value="Transferase(Phosphotransferase) domain 1"/>
    <property type="match status" value="1"/>
</dbReference>
<reference evidence="12" key="1">
    <citation type="submission" date="2020-11" db="EMBL/GenBank/DDBJ databases">
        <title>Isolation and identification of active actinomycetes.</title>
        <authorList>
            <person name="Yu B."/>
        </authorList>
    </citation>
    <scope>NUCLEOTIDE SEQUENCE</scope>
    <source>
        <strain evidence="12">NEAU-YB345</strain>
    </source>
</reference>
<dbReference type="InterPro" id="IPR036116">
    <property type="entry name" value="FN3_sf"/>
</dbReference>
<proteinExistence type="predicted"/>
<dbReference type="PANTHER" id="PTHR43289:SF34">
    <property type="entry name" value="SERINE_THREONINE-PROTEIN KINASE YBDM-RELATED"/>
    <property type="match status" value="1"/>
</dbReference>
<keyword evidence="5" id="KW-0326">Glycosidase</keyword>
<dbReference type="Gene3D" id="3.30.200.20">
    <property type="entry name" value="Phosphorylase Kinase, domain 1"/>
    <property type="match status" value="1"/>
</dbReference>
<evidence type="ECO:0000313" key="12">
    <source>
        <dbReference type="EMBL" id="MBF9066791.1"/>
    </source>
</evidence>
<name>A0A931AXZ4_9ACTN</name>
<keyword evidence="13" id="KW-1185">Reference proteome</keyword>
<dbReference type="CDD" id="cd00063">
    <property type="entry name" value="FN3"/>
    <property type="match status" value="1"/>
</dbReference>
<evidence type="ECO:0000256" key="7">
    <source>
        <dbReference type="PROSITE-ProRule" id="PRU10141"/>
    </source>
</evidence>
<evidence type="ECO:0000256" key="4">
    <source>
        <dbReference type="ARBA" id="ARBA00022840"/>
    </source>
</evidence>
<dbReference type="PROSITE" id="PS50011">
    <property type="entry name" value="PROTEIN_KINASE_DOM"/>
    <property type="match status" value="1"/>
</dbReference>
<dbReference type="PROSITE" id="PS00108">
    <property type="entry name" value="PROTEIN_KINASE_ST"/>
    <property type="match status" value="1"/>
</dbReference>
<keyword evidence="1" id="KW-0808">Transferase</keyword>
<feature type="compositionally biased region" description="Low complexity" evidence="8">
    <location>
        <begin position="399"/>
        <end position="446"/>
    </location>
</feature>
<evidence type="ECO:0000256" key="1">
    <source>
        <dbReference type="ARBA" id="ARBA00022679"/>
    </source>
</evidence>
<dbReference type="GO" id="GO:0000272">
    <property type="term" value="P:polysaccharide catabolic process"/>
    <property type="evidence" value="ECO:0007669"/>
    <property type="project" value="UniProtKB-KW"/>
</dbReference>
<dbReference type="GO" id="GO:0005524">
    <property type="term" value="F:ATP binding"/>
    <property type="evidence" value="ECO:0007669"/>
    <property type="project" value="UniProtKB-UniRule"/>
</dbReference>
<feature type="compositionally biased region" description="Gly residues" evidence="8">
    <location>
        <begin position="459"/>
        <end position="495"/>
    </location>
</feature>
<evidence type="ECO:0000256" key="8">
    <source>
        <dbReference type="SAM" id="MobiDB-lite"/>
    </source>
</evidence>
<evidence type="ECO:0000259" key="11">
    <source>
        <dbReference type="PROSITE" id="PS50853"/>
    </source>
</evidence>